<sequence length="77" mass="8686">MVHHWRASDQLQNSLLAGEWRMFDRGYLVGTIQQGRASGVPILRGLAPDGSPLGYAATLEEACDAMWEWYRRVGRLP</sequence>
<dbReference type="EMBL" id="JAUQUB010000001">
    <property type="protein sequence ID" value="MDO7882140.1"/>
    <property type="molecule type" value="Genomic_DNA"/>
</dbReference>
<protein>
    <submittedName>
        <fullName evidence="1">Uncharacterized protein</fullName>
    </submittedName>
</protein>
<proteinExistence type="predicted"/>
<reference evidence="1 2" key="1">
    <citation type="submission" date="2023-07" db="EMBL/GenBank/DDBJ databases">
        <title>Protaetiibacter sp. nov WY-16 isolated from soil.</title>
        <authorList>
            <person name="Liu B."/>
            <person name="Wan Y."/>
        </authorList>
    </citation>
    <scope>NUCLEOTIDE SEQUENCE [LARGE SCALE GENOMIC DNA]</scope>
    <source>
        <strain evidence="1 2">WY-16</strain>
    </source>
</reference>
<accession>A0ABT9BMB5</accession>
<evidence type="ECO:0000313" key="1">
    <source>
        <dbReference type="EMBL" id="MDO7882140.1"/>
    </source>
</evidence>
<comment type="caution">
    <text evidence="1">The sequence shown here is derived from an EMBL/GenBank/DDBJ whole genome shotgun (WGS) entry which is preliminary data.</text>
</comment>
<keyword evidence="2" id="KW-1185">Reference proteome</keyword>
<name>A0ABT9BMB5_9MICO</name>
<dbReference type="RefSeq" id="WP_305002523.1">
    <property type="nucleotide sequence ID" value="NZ_JAUQUB010000001.1"/>
</dbReference>
<dbReference type="Proteomes" id="UP001241072">
    <property type="component" value="Unassembled WGS sequence"/>
</dbReference>
<evidence type="ECO:0000313" key="2">
    <source>
        <dbReference type="Proteomes" id="UP001241072"/>
    </source>
</evidence>
<gene>
    <name evidence="1" type="ORF">Q5716_07880</name>
</gene>
<organism evidence="1 2">
    <name type="scientific">Antiquaquibacter soli</name>
    <dbReference type="NCBI Taxonomy" id="3064523"/>
    <lineage>
        <taxon>Bacteria</taxon>
        <taxon>Bacillati</taxon>
        <taxon>Actinomycetota</taxon>
        <taxon>Actinomycetes</taxon>
        <taxon>Micrococcales</taxon>
        <taxon>Microbacteriaceae</taxon>
        <taxon>Antiquaquibacter</taxon>
    </lineage>
</organism>